<dbReference type="STRING" id="547559.Nmag_0156"/>
<evidence type="ECO:0000313" key="2">
    <source>
        <dbReference type="EMBL" id="ELY33804.1"/>
    </source>
</evidence>
<dbReference type="Proteomes" id="UP000001879">
    <property type="component" value="Chromosome"/>
</dbReference>
<dbReference type="GeneID" id="8822975"/>
<name>D3SWF6_NATMM</name>
<reference evidence="2 4" key="3">
    <citation type="journal article" date="2014" name="PLoS Genet.">
        <title>Phylogenetically driven sequencing of extremely halophilic archaea reveals strategies for static and dynamic osmo-response.</title>
        <authorList>
            <person name="Becker E.A."/>
            <person name="Seitzer P.M."/>
            <person name="Tritt A."/>
            <person name="Larsen D."/>
            <person name="Krusor M."/>
            <person name="Yao A.I."/>
            <person name="Wu D."/>
            <person name="Madern D."/>
            <person name="Eisen J.A."/>
            <person name="Darling A.E."/>
            <person name="Facciotti M.T."/>
        </authorList>
    </citation>
    <scope>NUCLEOTIDE SEQUENCE [LARGE SCALE GENOMIC DNA]</scope>
    <source>
        <strain evidence="4">ATCC 43099 / DSM 3394 / CCM 3739 / CIP 104546 / IAM 13178 / JCM 8861 / NBRC 102185 / NCIMB 2190 / MS3</strain>
        <strain evidence="2">MS-3</strain>
    </source>
</reference>
<proteinExistence type="predicted"/>
<dbReference type="EMBL" id="CP001932">
    <property type="protein sequence ID" value="ADD03748.1"/>
    <property type="molecule type" value="Genomic_DNA"/>
</dbReference>
<dbReference type="eggNOG" id="arCOG04497">
    <property type="taxonomic scope" value="Archaea"/>
</dbReference>
<dbReference type="Pfam" id="PF26425">
    <property type="entry name" value="PIN_halo"/>
    <property type="match status" value="1"/>
</dbReference>
<gene>
    <name evidence="1" type="ordered locus">Nmag_0156</name>
    <name evidence="2" type="ORF">C500_01223</name>
</gene>
<accession>D3SWF6</accession>
<reference evidence="1 3" key="2">
    <citation type="journal article" date="2012" name="BMC Genomics">
        <title>A comparative genomics perspective on the genetic content of the alkaliphilic haloarchaeon Natrialba magadii ATCC 43099T.</title>
        <authorList>
            <person name="Siddaramappa S."/>
            <person name="Challacombe J.F."/>
            <person name="Decastro R.E."/>
            <person name="Pfeiffer F."/>
            <person name="Sastre D.E."/>
            <person name="Gimenez M.I."/>
            <person name="Paggi R.A."/>
            <person name="Detter J.C."/>
            <person name="Davenport K.W."/>
            <person name="Goodwin L.A."/>
            <person name="Kyrpides N."/>
            <person name="Tapia R."/>
            <person name="Pitluck S."/>
            <person name="Lucas S."/>
            <person name="Woyke T."/>
            <person name="Maupin-Furlow J.A."/>
        </authorList>
    </citation>
    <scope>NUCLEOTIDE SEQUENCE [LARGE SCALE GENOMIC DNA]</scope>
    <source>
        <strain evidence="1">ATCC 43099</strain>
        <strain evidence="3">ATCC 43099 / DSM 3394 / CCM 3739 / CIP 104546 / IAM 13178 / JCM 8861 / NBRC 102185 / NCIMB 2190 / MS3</strain>
    </source>
</reference>
<reference evidence="1" key="4">
    <citation type="submission" date="2016-09" db="EMBL/GenBank/DDBJ databases">
        <authorList>
            <person name="Pfeiffer F."/>
        </authorList>
    </citation>
    <scope>NUCLEOTIDE SEQUENCE</scope>
    <source>
        <strain evidence="1">ATCC 43099</strain>
    </source>
</reference>
<dbReference type="InterPro" id="IPR058703">
    <property type="entry name" value="PIN-containing"/>
</dbReference>
<dbReference type="PATRIC" id="fig|547559.17.peg.231"/>
<dbReference type="EMBL" id="AOHS01000008">
    <property type="protein sequence ID" value="ELY33804.1"/>
    <property type="molecule type" value="Genomic_DNA"/>
</dbReference>
<organism evidence="1 3">
    <name type="scientific">Natrialba magadii (strain ATCC 43099 / DSM 3394 / CCM 3739 / CIP 104546 / IAM 13178 / JCM 8861 / NBRC 102185 / NCIMB 2190 / MS3)</name>
    <name type="common">Natronobacterium magadii</name>
    <dbReference type="NCBI Taxonomy" id="547559"/>
    <lineage>
        <taxon>Archaea</taxon>
        <taxon>Methanobacteriati</taxon>
        <taxon>Methanobacteriota</taxon>
        <taxon>Stenosarchaea group</taxon>
        <taxon>Halobacteria</taxon>
        <taxon>Halobacteriales</taxon>
        <taxon>Natrialbaceae</taxon>
        <taxon>Natrialba</taxon>
    </lineage>
</organism>
<evidence type="ECO:0000313" key="1">
    <source>
        <dbReference type="EMBL" id="ADD03748.1"/>
    </source>
</evidence>
<dbReference type="HOGENOM" id="CLU_113180_0_0_2"/>
<sequence length="180" mass="19625">MRVVNVLDTGIFHGIGKPPSAAYDDLETIITEHTVEIQLPRPIYAELGGDPTADQQPSGSDYVDQAIRDGWIDIAAPVADSEPVDATVQDARHVMESAITHGKTAVFAEDHSLIGVTMQLFERAENIHVNLFTTDLPLQQAAAAVVPSYGYYDFDVYFAPPQSVSTLLHPSHFTAGYRSE</sequence>
<protein>
    <submittedName>
        <fullName evidence="1">Uncharacterized protein</fullName>
    </submittedName>
</protein>
<dbReference type="Proteomes" id="UP000011543">
    <property type="component" value="Unassembled WGS sequence"/>
</dbReference>
<evidence type="ECO:0000313" key="3">
    <source>
        <dbReference type="Proteomes" id="UP000001879"/>
    </source>
</evidence>
<dbReference type="KEGG" id="nmg:Nmag_0156"/>
<keyword evidence="3" id="KW-1185">Reference proteome</keyword>
<dbReference type="AlphaFoldDB" id="D3SWF6"/>
<dbReference type="OrthoDB" id="198445at2157"/>
<evidence type="ECO:0000313" key="4">
    <source>
        <dbReference type="Proteomes" id="UP000011543"/>
    </source>
</evidence>
<reference evidence="3" key="1">
    <citation type="submission" date="2010-02" db="EMBL/GenBank/DDBJ databases">
        <title>Complete sequence of chromosome of Natrialba magadii ATCC 43099.</title>
        <authorList>
            <consortium name="US DOE Joint Genome Institute"/>
            <person name="Lucas S."/>
            <person name="Copeland A."/>
            <person name="Lapidus A."/>
            <person name="Cheng J.-F."/>
            <person name="Bruce D."/>
            <person name="Goodwin L."/>
            <person name="Pitluck S."/>
            <person name="Davenport K."/>
            <person name="Saunders E."/>
            <person name="Detter J.C."/>
            <person name="Han C."/>
            <person name="Tapia R."/>
            <person name="Land M."/>
            <person name="Hauser L."/>
            <person name="Kyrpides N."/>
            <person name="Mikhailova N."/>
            <person name="De Castro R.E."/>
            <person name="Maupin-Furlow J.A."/>
            <person name="Woyke T."/>
        </authorList>
    </citation>
    <scope>NUCLEOTIDE SEQUENCE [LARGE SCALE GENOMIC DNA]</scope>
    <source>
        <strain evidence="3">ATCC 43099 / DSM 3394 / CCM 3739 / CIP 104546 / IAM 13178 / JCM 8861 / NBRC 102185 / NCIMB 2190 / MS3</strain>
    </source>
</reference>
<dbReference type="RefSeq" id="WP_004213554.1">
    <property type="nucleotide sequence ID" value="NC_013922.1"/>
</dbReference>
<dbReference type="PaxDb" id="547559-Nmag_0156"/>